<dbReference type="Proteomes" id="UP001230649">
    <property type="component" value="Unassembled WGS sequence"/>
</dbReference>
<keyword evidence="2" id="KW-1185">Reference proteome</keyword>
<evidence type="ECO:0000313" key="2">
    <source>
        <dbReference type="Proteomes" id="UP001230649"/>
    </source>
</evidence>
<organism evidence="1 2">
    <name type="scientific">Naganishia adeliensis</name>
    <dbReference type="NCBI Taxonomy" id="92952"/>
    <lineage>
        <taxon>Eukaryota</taxon>
        <taxon>Fungi</taxon>
        <taxon>Dikarya</taxon>
        <taxon>Basidiomycota</taxon>
        <taxon>Agaricomycotina</taxon>
        <taxon>Tremellomycetes</taxon>
        <taxon>Filobasidiales</taxon>
        <taxon>Filobasidiaceae</taxon>
        <taxon>Naganishia</taxon>
    </lineage>
</organism>
<comment type="caution">
    <text evidence="1">The sequence shown here is derived from an EMBL/GenBank/DDBJ whole genome shotgun (WGS) entry which is preliminary data.</text>
</comment>
<evidence type="ECO:0000313" key="1">
    <source>
        <dbReference type="EMBL" id="KAJ9091501.1"/>
    </source>
</evidence>
<gene>
    <name evidence="1" type="ORF">QFC20_007615</name>
</gene>
<proteinExistence type="predicted"/>
<protein>
    <submittedName>
        <fullName evidence="1">Uncharacterized protein</fullName>
    </submittedName>
</protein>
<sequence>MASVNHISTSSTGIPIYQYNNQLASQSAMPNDLRVNAIFEQYSEAEIQQFLMQNQNLAPTQENASTASTNSNHHLSGYDAPLYTANDDSAAFALQHMQDLNSTQPTSAEDHFQTFPVDVSNNNQLISQAQVALSRYFPGAYTQEDELASNTSTTHTQSWHYSVSTPTIDTLHSHSVLPIQTTSSITPSSSNLGASPALLITPNPQLPLLQPIAFDYSLQPAASTTVIDHLPLGYTEQSHDATPATIPGPIWPFKHIWSTYHFFVIHLAKKGNLAEEVALTEKSPSPKKPISPKKEISPRRSASPTKVDPLVKAFLNSPEKQVKLVKMGENIPKPVGYVRANWCRCAEHRNQTFNHKIIQACDICSLSRCSISLIKYMSDKGLCDLKRHNLPKTVGHKRSAEENFRDLFRHPSSPALGMAYLQSFLTEQHCNQLRYIFCDIGYDLNFPWIP</sequence>
<accession>A0ACC2UY25</accession>
<reference evidence="1" key="1">
    <citation type="submission" date="2023-04" db="EMBL/GenBank/DDBJ databases">
        <title>Draft Genome sequencing of Naganishia species isolated from polar environments using Oxford Nanopore Technology.</title>
        <authorList>
            <person name="Leo P."/>
            <person name="Venkateswaran K."/>
        </authorList>
    </citation>
    <scope>NUCLEOTIDE SEQUENCE</scope>
    <source>
        <strain evidence="1">MNA-CCFEE 5262</strain>
    </source>
</reference>
<dbReference type="EMBL" id="JASBWS010000199">
    <property type="protein sequence ID" value="KAJ9091501.1"/>
    <property type="molecule type" value="Genomic_DNA"/>
</dbReference>
<name>A0ACC2UY25_9TREE</name>